<gene>
    <name evidence="7" type="ORF">PLOB_00035064</name>
</gene>
<name>A0ABN8P5Q0_9CNID</name>
<dbReference type="Gene3D" id="1.25.40.10">
    <property type="entry name" value="Tetratricopeptide repeat domain"/>
    <property type="match status" value="1"/>
</dbReference>
<dbReference type="InterPro" id="IPR019734">
    <property type="entry name" value="TPR_rpt"/>
</dbReference>
<dbReference type="PANTHER" id="PTHR47691">
    <property type="entry name" value="REGULATOR-RELATED"/>
    <property type="match status" value="1"/>
</dbReference>
<evidence type="ECO:0000313" key="8">
    <source>
        <dbReference type="Proteomes" id="UP001159405"/>
    </source>
</evidence>
<dbReference type="SMART" id="SM00710">
    <property type="entry name" value="PbH1"/>
    <property type="match status" value="7"/>
</dbReference>
<dbReference type="InterPro" id="IPR027417">
    <property type="entry name" value="P-loop_NTPase"/>
</dbReference>
<dbReference type="Proteomes" id="UP001159405">
    <property type="component" value="Unassembled WGS sequence"/>
</dbReference>
<feature type="domain" description="MYND-type" evidence="6">
    <location>
        <begin position="1389"/>
        <end position="1427"/>
    </location>
</feature>
<dbReference type="SMART" id="SM00028">
    <property type="entry name" value="TPR"/>
    <property type="match status" value="2"/>
</dbReference>
<evidence type="ECO:0000256" key="5">
    <source>
        <dbReference type="SAM" id="Coils"/>
    </source>
</evidence>
<dbReference type="InterPro" id="IPR002182">
    <property type="entry name" value="NB-ARC"/>
</dbReference>
<dbReference type="Pfam" id="PF01753">
    <property type="entry name" value="zf-MYND"/>
    <property type="match status" value="1"/>
</dbReference>
<dbReference type="PANTHER" id="PTHR47691:SF3">
    <property type="entry name" value="HTH-TYPE TRANSCRIPTIONAL REGULATOR RV0890C-RELATED"/>
    <property type="match status" value="1"/>
</dbReference>
<dbReference type="InterPro" id="IPR039448">
    <property type="entry name" value="Beta_helix"/>
</dbReference>
<keyword evidence="8" id="KW-1185">Reference proteome</keyword>
<dbReference type="Pfam" id="PF25000">
    <property type="entry name" value="DUF7779"/>
    <property type="match status" value="1"/>
</dbReference>
<dbReference type="InterPro" id="IPR002893">
    <property type="entry name" value="Znf_MYND"/>
</dbReference>
<dbReference type="Gene3D" id="3.40.50.300">
    <property type="entry name" value="P-loop containing nucleotide triphosphate hydrolases"/>
    <property type="match status" value="1"/>
</dbReference>
<dbReference type="Gene3D" id="6.10.140.2220">
    <property type="match status" value="1"/>
</dbReference>
<evidence type="ECO:0000256" key="4">
    <source>
        <dbReference type="PROSITE-ProRule" id="PRU00134"/>
    </source>
</evidence>
<dbReference type="SUPFAM" id="SSF144232">
    <property type="entry name" value="HIT/MYND zinc finger-like"/>
    <property type="match status" value="1"/>
</dbReference>
<dbReference type="Gene3D" id="2.160.20.10">
    <property type="entry name" value="Single-stranded right-handed beta-helix, Pectin lyase-like"/>
    <property type="match status" value="2"/>
</dbReference>
<dbReference type="EMBL" id="CALNXK010000049">
    <property type="protein sequence ID" value="CAH3131306.1"/>
    <property type="molecule type" value="Genomic_DNA"/>
</dbReference>
<dbReference type="InterPro" id="IPR011050">
    <property type="entry name" value="Pectin_lyase_fold/virulence"/>
</dbReference>
<proteinExistence type="predicted"/>
<dbReference type="SUPFAM" id="SSF48452">
    <property type="entry name" value="TPR-like"/>
    <property type="match status" value="1"/>
</dbReference>
<keyword evidence="2 4" id="KW-0863">Zinc-finger</keyword>
<dbReference type="InterPro" id="IPR006626">
    <property type="entry name" value="PbH1"/>
</dbReference>
<reference evidence="7 8" key="1">
    <citation type="submission" date="2022-05" db="EMBL/GenBank/DDBJ databases">
        <authorList>
            <consortium name="Genoscope - CEA"/>
            <person name="William W."/>
        </authorList>
    </citation>
    <scope>NUCLEOTIDE SEQUENCE [LARGE SCALE GENOMIC DNA]</scope>
</reference>
<keyword evidence="5" id="KW-0175">Coiled coil</keyword>
<evidence type="ECO:0000259" key="6">
    <source>
        <dbReference type="PROSITE" id="PS50865"/>
    </source>
</evidence>
<accession>A0ABN8P5Q0</accession>
<evidence type="ECO:0000256" key="3">
    <source>
        <dbReference type="ARBA" id="ARBA00022833"/>
    </source>
</evidence>
<sequence length="1572" mass="178360">MASLTGTSQEQRRWLVVGIALHHVLTPCLRDKIKAEMTPFYQHLVRHFGLDKQTYPKFLKNIPPSTVNLNYESINNNHTATHRRLYDYCVKDEVSLAKLFMKPFMAQFNAFNSSFDSSAALAVLCGALPFVSVQAIAEGVRSNVRNEWAHCDFMAWTEAHYDTCFDLMENLVKNLGFVNSEEERTLGDLKLWKNHGLEICLGKPVDNAVLQFIRQDVQLLSDSLNEYREEQYKKICVTIDLFKSVLDGAVVSIQQKQSVLEKTCEGLRDNQDLMKQEIVRIKKEEKMHWETTQELKRSYRELENRSSFVQKDLEKLTAIANSRSSCEDYYQPVFDAPVRNKWFVGRENELERIEKCLSVDEIGRLKMCALCGLGGCGKTALATHLSWKRKTQYEGGVFWFSLEDDKKFENSVAELALRLGILANSFDLTLSKILTWISGRKKPWLLVLDDVDQLVLSEQMHKVLSGMWKRQAGGHVLLTTRREPKEVCEAIDLELTCCFEISALPKNDAKRFLISRCGETADESEEQLDELLQELGCLPLALEQAGAHIKALECSISNYLQEYKVQRVNLLSQHPRSKPAWDYESKSRLAVHTTWLMNFEYVKRSPHGPMASRFMHIAAFLEPTEIPEELIVPPLLSVDDPSCKNSYLPLIKNHIAEILTKFSLFQRKSTKSLSLHRLVQEVIRNRMTVEEVALSLHGAVKILHQSFRDCPSPDQIILDVTKSVKKQPSSVVTNPSRFHLWSRLTSHASEVQQHVKTFLNQQGIERDVKLMVLTPETSRIVYENAVKLSVYGHQQKAKETEHFAFQIMDSSTSTNVASGTEEVRKLFPHTLPLPQFIQKTILYSSRPSVEIPKCANYKEHQHDLEDEKRIRGNKFFKEGRFNEAVKTYTEALEASKGTKHLDPRLLNNRATAYLKLAKYEECLQDSQEYINTRPKCWKGYTRKALALNGLGENRSARCCAAIAYYHDARSCRLYGDFISVFKDLDGHWTVVESTETLHEALNQNMNYFAGKAILLLKNNLYEIRKDFFSILNTSLVAVSNNAAVTLASNLLLVEGICDFQNLSFQSKVSVAVHSNAIVEFNHCTFHSTSTDKPAVKVNGKAVLLECKIKDSKGGGIVVCGSSAFGTLIKCHVSGNGSKPTLSAGIKVLHQGSLAVQECLIYGNTEGIHVDGTRIEGVLAKEAQVTRCDIYDNRYEGIIVAGHPDTTSDVVNIQENKIYHNGGFGVRVSFCANCVLFQRNMVFENYWWGVWVQCNSGGYYEGNTICNNKMGGLRVGKQSPGKLSCVIENNVIHGNCGPAFHEGLRYFEFYSFPSELKPSFINQRLEGLKKLYGQNERQDHSGGELQSNVVIDVEMSIPNVVKCKFISSNRCFQNCRNQNQVKRTELNLSCAYCFRSDVPLKTCQRCMTAKYCGKRCQKLHWERHKYMCEAAGHRNVIEVSFSFDTPYSIISSTHPGLEPTGPAYASPPPRDGSRFIVKLQTFEGLIAHGSCLDGNGYVSDDYNPEKARIAIYDRSRHVDFVVVNQSRLFHLIMECGMMGTSMYLSKKLYCWAVYKDAKTIGILTHEFPLAQKW</sequence>
<dbReference type="SUPFAM" id="SSF52540">
    <property type="entry name" value="P-loop containing nucleoside triphosphate hydrolases"/>
    <property type="match status" value="1"/>
</dbReference>
<dbReference type="PROSITE" id="PS01360">
    <property type="entry name" value="ZF_MYND_1"/>
    <property type="match status" value="1"/>
</dbReference>
<dbReference type="SUPFAM" id="SSF51126">
    <property type="entry name" value="Pectin lyase-like"/>
    <property type="match status" value="1"/>
</dbReference>
<keyword evidence="1" id="KW-0479">Metal-binding</keyword>
<dbReference type="Pfam" id="PF13229">
    <property type="entry name" value="Beta_helix"/>
    <property type="match status" value="1"/>
</dbReference>
<evidence type="ECO:0000256" key="2">
    <source>
        <dbReference type="ARBA" id="ARBA00022771"/>
    </source>
</evidence>
<feature type="coiled-coil region" evidence="5">
    <location>
        <begin position="264"/>
        <end position="319"/>
    </location>
</feature>
<evidence type="ECO:0000313" key="7">
    <source>
        <dbReference type="EMBL" id="CAH3131306.1"/>
    </source>
</evidence>
<dbReference type="Pfam" id="PF00931">
    <property type="entry name" value="NB-ARC"/>
    <property type="match status" value="1"/>
</dbReference>
<evidence type="ECO:0000256" key="1">
    <source>
        <dbReference type="ARBA" id="ARBA00022723"/>
    </source>
</evidence>
<keyword evidence="3" id="KW-0862">Zinc</keyword>
<dbReference type="PROSITE" id="PS50865">
    <property type="entry name" value="ZF_MYND_2"/>
    <property type="match status" value="1"/>
</dbReference>
<comment type="caution">
    <text evidence="7">The sequence shown here is derived from an EMBL/GenBank/DDBJ whole genome shotgun (WGS) entry which is preliminary data.</text>
</comment>
<dbReference type="InterPro" id="IPR012334">
    <property type="entry name" value="Pectin_lyas_fold"/>
</dbReference>
<organism evidence="7 8">
    <name type="scientific">Porites lobata</name>
    <dbReference type="NCBI Taxonomy" id="104759"/>
    <lineage>
        <taxon>Eukaryota</taxon>
        <taxon>Metazoa</taxon>
        <taxon>Cnidaria</taxon>
        <taxon>Anthozoa</taxon>
        <taxon>Hexacorallia</taxon>
        <taxon>Scleractinia</taxon>
        <taxon>Fungiina</taxon>
        <taxon>Poritidae</taxon>
        <taxon>Porites</taxon>
    </lineage>
</organism>
<dbReference type="InterPro" id="IPR056681">
    <property type="entry name" value="DUF7779"/>
</dbReference>
<protein>
    <recommendedName>
        <fullName evidence="6">MYND-type domain-containing protein</fullName>
    </recommendedName>
</protein>
<dbReference type="PRINTS" id="PR00364">
    <property type="entry name" value="DISEASERSIST"/>
</dbReference>
<dbReference type="InterPro" id="IPR011990">
    <property type="entry name" value="TPR-like_helical_dom_sf"/>
</dbReference>